<gene>
    <name evidence="2" type="ORF">PIB30_080785</name>
</gene>
<dbReference type="Proteomes" id="UP001341840">
    <property type="component" value="Unassembled WGS sequence"/>
</dbReference>
<feature type="compositionally biased region" description="Low complexity" evidence="1">
    <location>
        <begin position="30"/>
        <end position="51"/>
    </location>
</feature>
<evidence type="ECO:0000313" key="3">
    <source>
        <dbReference type="Proteomes" id="UP001341840"/>
    </source>
</evidence>
<sequence>RDTQSGLPPIQPSAALLAKPRRNRQQPLEQSTPTSQHHTHQSSPSQQPPTQISLQNDQPSIDCSPPFGGPQPQLQSHANAPLLSSPSSEDPAPISSPSTDIAKKDDREEIVPCGDGFWPHKPVIKGIADCIKSKFEEGKPRWKKMTKETINLWWGEFTRRFRWDPSHNATIRKKFEEKGAGKLSQLFQQVRREGTKPVWMGETAYVDLVKIWESSEYKKLSETNKRNRDACAGASLHTGGSIPHQVQFRRMENFKRKKLEISTQNSVDVENSLGDDAGQLQHMPSDLQIWVDAMGGNKREELLDLVLLVLQ</sequence>
<reference evidence="2 3" key="1">
    <citation type="journal article" date="2023" name="Plants (Basel)">
        <title>Bridging the Gap: Combining Genomics and Transcriptomics Approaches to Understand Stylosanthes scabra, an Orphan Legume from the Brazilian Caatinga.</title>
        <authorList>
            <person name="Ferreira-Neto J.R.C."/>
            <person name="da Silva M.D."/>
            <person name="Binneck E."/>
            <person name="de Melo N.F."/>
            <person name="da Silva R.H."/>
            <person name="de Melo A.L.T.M."/>
            <person name="Pandolfi V."/>
            <person name="Bustamante F.O."/>
            <person name="Brasileiro-Vidal A.C."/>
            <person name="Benko-Iseppon A.M."/>
        </authorList>
    </citation>
    <scope>NUCLEOTIDE SEQUENCE [LARGE SCALE GENOMIC DNA]</scope>
    <source>
        <tissue evidence="2">Leaves</tissue>
    </source>
</reference>
<feature type="region of interest" description="Disordered" evidence="1">
    <location>
        <begin position="1"/>
        <end position="107"/>
    </location>
</feature>
<dbReference type="InterPro" id="IPR004252">
    <property type="entry name" value="Probable_transposase_24"/>
</dbReference>
<dbReference type="Pfam" id="PF03004">
    <property type="entry name" value="Transposase_24"/>
    <property type="match status" value="1"/>
</dbReference>
<dbReference type="EMBL" id="JASCZI010182429">
    <property type="protein sequence ID" value="MED6187889.1"/>
    <property type="molecule type" value="Genomic_DNA"/>
</dbReference>
<keyword evidence="3" id="KW-1185">Reference proteome</keyword>
<accession>A0ABU6WRF1</accession>
<evidence type="ECO:0000313" key="2">
    <source>
        <dbReference type="EMBL" id="MED6187889.1"/>
    </source>
</evidence>
<feature type="compositionally biased region" description="Polar residues" evidence="1">
    <location>
        <begin position="52"/>
        <end position="61"/>
    </location>
</feature>
<evidence type="ECO:0000256" key="1">
    <source>
        <dbReference type="SAM" id="MobiDB-lite"/>
    </source>
</evidence>
<organism evidence="2 3">
    <name type="scientific">Stylosanthes scabra</name>
    <dbReference type="NCBI Taxonomy" id="79078"/>
    <lineage>
        <taxon>Eukaryota</taxon>
        <taxon>Viridiplantae</taxon>
        <taxon>Streptophyta</taxon>
        <taxon>Embryophyta</taxon>
        <taxon>Tracheophyta</taxon>
        <taxon>Spermatophyta</taxon>
        <taxon>Magnoliopsida</taxon>
        <taxon>eudicotyledons</taxon>
        <taxon>Gunneridae</taxon>
        <taxon>Pentapetalae</taxon>
        <taxon>rosids</taxon>
        <taxon>fabids</taxon>
        <taxon>Fabales</taxon>
        <taxon>Fabaceae</taxon>
        <taxon>Papilionoideae</taxon>
        <taxon>50 kb inversion clade</taxon>
        <taxon>dalbergioids sensu lato</taxon>
        <taxon>Dalbergieae</taxon>
        <taxon>Pterocarpus clade</taxon>
        <taxon>Stylosanthes</taxon>
    </lineage>
</organism>
<proteinExistence type="predicted"/>
<protein>
    <submittedName>
        <fullName evidence="2">Uncharacterized protein</fullName>
    </submittedName>
</protein>
<feature type="non-terminal residue" evidence="2">
    <location>
        <position position="1"/>
    </location>
</feature>
<comment type="caution">
    <text evidence="2">The sequence shown here is derived from an EMBL/GenBank/DDBJ whole genome shotgun (WGS) entry which is preliminary data.</text>
</comment>
<name>A0ABU6WRF1_9FABA</name>
<feature type="compositionally biased region" description="Polar residues" evidence="1">
    <location>
        <begin position="72"/>
        <end position="88"/>
    </location>
</feature>